<keyword evidence="9" id="KW-1185">Reference proteome</keyword>
<dbReference type="InterPro" id="IPR004827">
    <property type="entry name" value="bZIP"/>
</dbReference>
<keyword evidence="6" id="KW-0175">Coiled coil</keyword>
<proteinExistence type="predicted"/>
<keyword evidence="4" id="KW-0804">Transcription</keyword>
<keyword evidence="2" id="KW-0805">Transcription regulation</keyword>
<dbReference type="Gene3D" id="1.20.5.170">
    <property type="match status" value="1"/>
</dbReference>
<accession>A0AAV8P4H9</accession>
<dbReference type="InterPro" id="IPR045314">
    <property type="entry name" value="bZIP_plant_GBF1"/>
</dbReference>
<dbReference type="PANTHER" id="PTHR45764:SF76">
    <property type="entry name" value="OS02G0132500 PROTEIN"/>
    <property type="match status" value="1"/>
</dbReference>
<dbReference type="InterPro" id="IPR046347">
    <property type="entry name" value="bZIP_sf"/>
</dbReference>
<evidence type="ECO:0000256" key="4">
    <source>
        <dbReference type="ARBA" id="ARBA00023163"/>
    </source>
</evidence>
<reference evidence="8 9" key="1">
    <citation type="submission" date="2022-12" db="EMBL/GenBank/DDBJ databases">
        <title>Chromosome-scale assembly of the Ensete ventricosum genome.</title>
        <authorList>
            <person name="Dussert Y."/>
            <person name="Stocks J."/>
            <person name="Wendawek A."/>
            <person name="Woldeyes F."/>
            <person name="Nichols R.A."/>
            <person name="Borrell J.S."/>
        </authorList>
    </citation>
    <scope>NUCLEOTIDE SEQUENCE [LARGE SCALE GENOMIC DNA]</scope>
    <source>
        <strain evidence="9">cv. Maze</strain>
        <tissue evidence="8">Seeds</tissue>
    </source>
</reference>
<evidence type="ECO:0000256" key="1">
    <source>
        <dbReference type="ARBA" id="ARBA00004123"/>
    </source>
</evidence>
<dbReference type="Proteomes" id="UP001222027">
    <property type="component" value="Unassembled WGS sequence"/>
</dbReference>
<dbReference type="PROSITE" id="PS50217">
    <property type="entry name" value="BZIP"/>
    <property type="match status" value="1"/>
</dbReference>
<dbReference type="SMART" id="SM00338">
    <property type="entry name" value="BRLZ"/>
    <property type="match status" value="1"/>
</dbReference>
<dbReference type="GO" id="GO:0005634">
    <property type="term" value="C:nucleus"/>
    <property type="evidence" value="ECO:0007669"/>
    <property type="project" value="UniProtKB-SubCell"/>
</dbReference>
<dbReference type="EMBL" id="JAQQAF010000008">
    <property type="protein sequence ID" value="KAJ8465241.1"/>
    <property type="molecule type" value="Genomic_DNA"/>
</dbReference>
<comment type="caution">
    <text evidence="8">The sequence shown here is derived from an EMBL/GenBank/DDBJ whole genome shotgun (WGS) entry which is preliminary data.</text>
</comment>
<name>A0AAV8P4H9_ENSVE</name>
<keyword evidence="3" id="KW-0238">DNA-binding</keyword>
<dbReference type="GO" id="GO:0003700">
    <property type="term" value="F:DNA-binding transcription factor activity"/>
    <property type="evidence" value="ECO:0007669"/>
    <property type="project" value="InterPro"/>
</dbReference>
<dbReference type="SUPFAM" id="SSF57959">
    <property type="entry name" value="Leucine zipper domain"/>
    <property type="match status" value="1"/>
</dbReference>
<dbReference type="GO" id="GO:0000976">
    <property type="term" value="F:transcription cis-regulatory region binding"/>
    <property type="evidence" value="ECO:0007669"/>
    <property type="project" value="TreeGrafter"/>
</dbReference>
<dbReference type="PROSITE" id="PS00036">
    <property type="entry name" value="BZIP_BASIC"/>
    <property type="match status" value="1"/>
</dbReference>
<evidence type="ECO:0000256" key="5">
    <source>
        <dbReference type="ARBA" id="ARBA00023242"/>
    </source>
</evidence>
<evidence type="ECO:0000256" key="2">
    <source>
        <dbReference type="ARBA" id="ARBA00023015"/>
    </source>
</evidence>
<evidence type="ECO:0000259" key="7">
    <source>
        <dbReference type="PROSITE" id="PS50217"/>
    </source>
</evidence>
<dbReference type="PANTHER" id="PTHR45764">
    <property type="entry name" value="BZIP TRANSCRIPTION FACTOR 44"/>
    <property type="match status" value="1"/>
</dbReference>
<keyword evidence="5" id="KW-0539">Nucleus</keyword>
<gene>
    <name evidence="8" type="ORF">OPV22_027793</name>
</gene>
<dbReference type="Pfam" id="PF00170">
    <property type="entry name" value="bZIP_1"/>
    <property type="match status" value="1"/>
</dbReference>
<dbReference type="CDD" id="cd14702">
    <property type="entry name" value="bZIP_plant_GBF1"/>
    <property type="match status" value="1"/>
</dbReference>
<dbReference type="AlphaFoldDB" id="A0AAV8P4H9"/>
<evidence type="ECO:0000313" key="8">
    <source>
        <dbReference type="EMBL" id="KAJ8465241.1"/>
    </source>
</evidence>
<dbReference type="GO" id="GO:0045893">
    <property type="term" value="P:positive regulation of DNA-templated transcription"/>
    <property type="evidence" value="ECO:0007669"/>
    <property type="project" value="TreeGrafter"/>
</dbReference>
<evidence type="ECO:0000256" key="6">
    <source>
        <dbReference type="SAM" id="Coils"/>
    </source>
</evidence>
<organism evidence="8 9">
    <name type="scientific">Ensete ventricosum</name>
    <name type="common">Abyssinian banana</name>
    <name type="synonym">Musa ensete</name>
    <dbReference type="NCBI Taxonomy" id="4639"/>
    <lineage>
        <taxon>Eukaryota</taxon>
        <taxon>Viridiplantae</taxon>
        <taxon>Streptophyta</taxon>
        <taxon>Embryophyta</taxon>
        <taxon>Tracheophyta</taxon>
        <taxon>Spermatophyta</taxon>
        <taxon>Magnoliopsida</taxon>
        <taxon>Liliopsida</taxon>
        <taxon>Zingiberales</taxon>
        <taxon>Musaceae</taxon>
        <taxon>Ensete</taxon>
    </lineage>
</organism>
<dbReference type="GO" id="GO:0046982">
    <property type="term" value="F:protein heterodimerization activity"/>
    <property type="evidence" value="ECO:0007669"/>
    <property type="project" value="UniProtKB-ARBA"/>
</dbReference>
<feature type="coiled-coil region" evidence="6">
    <location>
        <begin position="140"/>
        <end position="167"/>
    </location>
</feature>
<evidence type="ECO:0000256" key="3">
    <source>
        <dbReference type="ARBA" id="ARBA00023125"/>
    </source>
</evidence>
<evidence type="ECO:0000313" key="9">
    <source>
        <dbReference type="Proteomes" id="UP001222027"/>
    </source>
</evidence>
<comment type="subcellular location">
    <subcellularLocation>
        <location evidence="1">Nucleus</location>
    </subcellularLocation>
</comment>
<feature type="domain" description="BZIP" evidence="7">
    <location>
        <begin position="122"/>
        <end position="164"/>
    </location>
</feature>
<sequence>MSMSHDPQTCTRCCSSSRKCSTSTGRPLHPFPPLDISFQLSQAFSRLLSSRTRYRFCPLPTHSETKPQLNSDGLELNSVSSVELKLQPERLRIPRYLNGGVSSGSSQVANSGSEQDVQALINQRKLKRMLSNRESARRSRMRKQKHMDDLKAQVSQLQKENSQILIALNITTQHYAGVEAENSLLRTQLMELSSRLQSLSEITYCMGGSSCNSLQTSDGFTAPWSSMAVNQLPIMASADRFQDCCYANL</sequence>
<dbReference type="FunFam" id="1.20.5.170:FF:000020">
    <property type="entry name" value="BZIP transcription factor"/>
    <property type="match status" value="1"/>
</dbReference>
<protein>
    <recommendedName>
        <fullName evidence="7">BZIP domain-containing protein</fullName>
    </recommendedName>
</protein>